<gene>
    <name evidence="5" type="ORF">J116_003135</name>
</gene>
<comment type="caution">
    <text evidence="5">The sequence shown here is derived from an EMBL/GenBank/DDBJ whole genome shotgun (WGS) entry which is preliminary data.</text>
</comment>
<evidence type="ECO:0000256" key="3">
    <source>
        <dbReference type="ARBA" id="ARBA00023163"/>
    </source>
</evidence>
<keyword evidence="2" id="KW-0238">DNA-binding</keyword>
<name>A0A1D3DZS0_9ACTN</name>
<evidence type="ECO:0000256" key="2">
    <source>
        <dbReference type="ARBA" id="ARBA00023125"/>
    </source>
</evidence>
<dbReference type="InterPro" id="IPR036390">
    <property type="entry name" value="WH_DNA-bd_sf"/>
</dbReference>
<dbReference type="SUPFAM" id="SSF64288">
    <property type="entry name" value="Chorismate lyase-like"/>
    <property type="match status" value="1"/>
</dbReference>
<dbReference type="Gene3D" id="1.10.10.10">
    <property type="entry name" value="Winged helix-like DNA-binding domain superfamily/Winged helix DNA-binding domain"/>
    <property type="match status" value="1"/>
</dbReference>
<dbReference type="eggNOG" id="COG2188">
    <property type="taxonomic scope" value="Bacteria"/>
</dbReference>
<dbReference type="GO" id="GO:0003677">
    <property type="term" value="F:DNA binding"/>
    <property type="evidence" value="ECO:0007669"/>
    <property type="project" value="UniProtKB-KW"/>
</dbReference>
<dbReference type="Proteomes" id="UP000095329">
    <property type="component" value="Unassembled WGS sequence"/>
</dbReference>
<organism evidence="5 6">
    <name type="scientific">Streptomyces thermolilacinus SPC6</name>
    <dbReference type="NCBI Taxonomy" id="1306406"/>
    <lineage>
        <taxon>Bacteria</taxon>
        <taxon>Bacillati</taxon>
        <taxon>Actinomycetota</taxon>
        <taxon>Actinomycetes</taxon>
        <taxon>Kitasatosporales</taxon>
        <taxon>Streptomycetaceae</taxon>
        <taxon>Streptomyces</taxon>
    </lineage>
</organism>
<dbReference type="OrthoDB" id="4135664at2"/>
<dbReference type="STRING" id="1306406.J116_003135"/>
<dbReference type="PANTHER" id="PTHR44846">
    <property type="entry name" value="MANNOSYL-D-GLYCERATE TRANSPORT/METABOLISM SYSTEM REPRESSOR MNGR-RELATED"/>
    <property type="match status" value="1"/>
</dbReference>
<evidence type="ECO:0000256" key="1">
    <source>
        <dbReference type="ARBA" id="ARBA00023015"/>
    </source>
</evidence>
<dbReference type="InterPro" id="IPR028978">
    <property type="entry name" value="Chorismate_lyase_/UTRA_dom_sf"/>
</dbReference>
<dbReference type="Gene3D" id="3.40.1410.10">
    <property type="entry name" value="Chorismate lyase-like"/>
    <property type="match status" value="1"/>
</dbReference>
<evidence type="ECO:0000313" key="5">
    <source>
        <dbReference type="EMBL" id="OEJ97814.1"/>
    </source>
</evidence>
<dbReference type="GO" id="GO:0045892">
    <property type="term" value="P:negative regulation of DNA-templated transcription"/>
    <property type="evidence" value="ECO:0007669"/>
    <property type="project" value="TreeGrafter"/>
</dbReference>
<proteinExistence type="predicted"/>
<dbReference type="PANTHER" id="PTHR44846:SF1">
    <property type="entry name" value="MANNOSYL-D-GLYCERATE TRANSPORT_METABOLISM SYSTEM REPRESSOR MNGR-RELATED"/>
    <property type="match status" value="1"/>
</dbReference>
<keyword evidence="1" id="KW-0805">Transcription regulation</keyword>
<dbReference type="AlphaFoldDB" id="A0A1D3DZS0"/>
<evidence type="ECO:0000313" key="6">
    <source>
        <dbReference type="Proteomes" id="UP000095329"/>
    </source>
</evidence>
<dbReference type="Pfam" id="PF00392">
    <property type="entry name" value="GntR"/>
    <property type="match status" value="1"/>
</dbReference>
<dbReference type="InterPro" id="IPR000524">
    <property type="entry name" value="Tscrpt_reg_HTH_GntR"/>
</dbReference>
<evidence type="ECO:0000259" key="4">
    <source>
        <dbReference type="PROSITE" id="PS50949"/>
    </source>
</evidence>
<sequence length="259" mass="27591">MDRRANQEVSAVGGAERRRPVVVLYERIVDAINAGTYPPGSTLPSEPRLAAELGVSRPALREALLLLQEDGLLSVRRGVGRTVNDRPPRRGFEHVQPLEDLIGAGAPVRVRALLRTVEAPTDFTAQHLLAPVRAELRFWESLLAAEGTAAALSQEWAAPDEVLERVHPAFAEALRRAAAPERTSMLAVLAGASRGVALGAHSAVTATLVGQRRGEQLDRSADTPAVLVTQVVRVGQTPVLAAKHMLPTGAPALPVLQSN</sequence>
<dbReference type="PRINTS" id="PR00035">
    <property type="entry name" value="HTHGNTR"/>
</dbReference>
<accession>A0A1D3DZS0</accession>
<dbReference type="SUPFAM" id="SSF46785">
    <property type="entry name" value="Winged helix' DNA-binding domain"/>
    <property type="match status" value="1"/>
</dbReference>
<dbReference type="InterPro" id="IPR036388">
    <property type="entry name" value="WH-like_DNA-bd_sf"/>
</dbReference>
<dbReference type="GO" id="GO:0003700">
    <property type="term" value="F:DNA-binding transcription factor activity"/>
    <property type="evidence" value="ECO:0007669"/>
    <property type="project" value="InterPro"/>
</dbReference>
<dbReference type="PROSITE" id="PS50949">
    <property type="entry name" value="HTH_GNTR"/>
    <property type="match status" value="1"/>
</dbReference>
<keyword evidence="6" id="KW-1185">Reference proteome</keyword>
<reference evidence="5 6" key="1">
    <citation type="journal article" date="2013" name="Genome Announc.">
        <title>Genome Sequence of Streptomyces violaceusniger Strain SPC6, a Halotolerant Streptomycete That Exhibits Rapid Growth and Development.</title>
        <authorList>
            <person name="Chen X."/>
            <person name="Zhang B."/>
            <person name="Zhang W."/>
            <person name="Wu X."/>
            <person name="Zhang M."/>
            <person name="Chen T."/>
            <person name="Liu G."/>
            <person name="Dyson P."/>
        </authorList>
    </citation>
    <scope>NUCLEOTIDE SEQUENCE [LARGE SCALE GENOMIC DNA]</scope>
    <source>
        <strain evidence="5 6">SPC6</strain>
    </source>
</reference>
<dbReference type="InterPro" id="IPR050679">
    <property type="entry name" value="Bact_HTH_transcr_reg"/>
</dbReference>
<dbReference type="EMBL" id="ASHX02000001">
    <property type="protein sequence ID" value="OEJ97814.1"/>
    <property type="molecule type" value="Genomic_DNA"/>
</dbReference>
<dbReference type="SMART" id="SM00345">
    <property type="entry name" value="HTH_GNTR"/>
    <property type="match status" value="1"/>
</dbReference>
<protein>
    <submittedName>
        <fullName evidence="5">GntR family transcriptional regulator</fullName>
    </submittedName>
</protein>
<feature type="domain" description="HTH gntR-type" evidence="4">
    <location>
        <begin position="18"/>
        <end position="86"/>
    </location>
</feature>
<keyword evidence="3" id="KW-0804">Transcription</keyword>